<proteinExistence type="predicted"/>
<keyword evidence="2" id="KW-1185">Reference proteome</keyword>
<sequence>MTSTTASALPLFYRTPMLLRSQEHGTFGLRRAHDFRFAADTAVVPLVASEFAPASRHYPIVFAPDATATPLAVLGVAAGRNLFVDGEGQWRAGTYVPGYVRRYPFVPMTNESGGAPMLAVDSASPRVVNRVSEGEADAFFDAAGKPTPTSQAAMAFCESYRVEALRIAAFAKALLEHKLLVDRSVRINYHAPKDSAEAPPPEAVINGFRMVDEAAFRALPADVVATFHAEGWSDLVVLHLASQLGWQTLVEASAPKAAKAAAAA</sequence>
<comment type="caution">
    <text evidence="1">The sequence shown here is derived from an EMBL/GenBank/DDBJ whole genome shotgun (WGS) entry which is preliminary data.</text>
</comment>
<dbReference type="InterPro" id="IPR010836">
    <property type="entry name" value="SapC"/>
</dbReference>
<protein>
    <recommendedName>
        <fullName evidence="3">SapC protein</fullName>
    </recommendedName>
</protein>
<organism evidence="1 2">
    <name type="scientific">Ancylobacter vacuolatus</name>
    <dbReference type="NCBI Taxonomy" id="223389"/>
    <lineage>
        <taxon>Bacteria</taxon>
        <taxon>Pseudomonadati</taxon>
        <taxon>Pseudomonadota</taxon>
        <taxon>Alphaproteobacteria</taxon>
        <taxon>Hyphomicrobiales</taxon>
        <taxon>Xanthobacteraceae</taxon>
        <taxon>Ancylobacter</taxon>
    </lineage>
</organism>
<gene>
    <name evidence="1" type="ORF">J2S76_003325</name>
</gene>
<reference evidence="1 2" key="1">
    <citation type="submission" date="2023-07" db="EMBL/GenBank/DDBJ databases">
        <title>Genomic Encyclopedia of Type Strains, Phase IV (KMG-IV): sequencing the most valuable type-strain genomes for metagenomic binning, comparative biology and taxonomic classification.</title>
        <authorList>
            <person name="Goeker M."/>
        </authorList>
    </citation>
    <scope>NUCLEOTIDE SEQUENCE [LARGE SCALE GENOMIC DNA]</scope>
    <source>
        <strain evidence="1 2">DSM 1277</strain>
    </source>
</reference>
<dbReference type="RefSeq" id="WP_307062093.1">
    <property type="nucleotide sequence ID" value="NZ_JAUSUH010000008.1"/>
</dbReference>
<evidence type="ECO:0000313" key="1">
    <source>
        <dbReference type="EMBL" id="MDQ0348891.1"/>
    </source>
</evidence>
<evidence type="ECO:0000313" key="2">
    <source>
        <dbReference type="Proteomes" id="UP001238467"/>
    </source>
</evidence>
<dbReference type="EMBL" id="JAUSUH010000008">
    <property type="protein sequence ID" value="MDQ0348891.1"/>
    <property type="molecule type" value="Genomic_DNA"/>
</dbReference>
<accession>A0ABU0DKC8</accession>
<dbReference type="Pfam" id="PF07277">
    <property type="entry name" value="SapC"/>
    <property type="match status" value="1"/>
</dbReference>
<evidence type="ECO:0008006" key="3">
    <source>
        <dbReference type="Google" id="ProtNLM"/>
    </source>
</evidence>
<dbReference type="Proteomes" id="UP001238467">
    <property type="component" value="Unassembled WGS sequence"/>
</dbReference>
<name>A0ABU0DKC8_9HYPH</name>